<dbReference type="GO" id="GO:0071555">
    <property type="term" value="P:cell wall organization"/>
    <property type="evidence" value="ECO:0007669"/>
    <property type="project" value="UniProtKB-KW"/>
</dbReference>
<keyword evidence="2 3" id="KW-0961">Cell wall biogenesis/degradation</keyword>
<dbReference type="CDD" id="cd00118">
    <property type="entry name" value="LysM"/>
    <property type="match status" value="1"/>
</dbReference>
<dbReference type="PATRIC" id="fig|42256.3.peg.891"/>
<dbReference type="KEGG" id="rrd:RradSPS_0881"/>
<organism evidence="6 7">
    <name type="scientific">Rubrobacter radiotolerans</name>
    <name type="common">Arthrobacter radiotolerans</name>
    <dbReference type="NCBI Taxonomy" id="42256"/>
    <lineage>
        <taxon>Bacteria</taxon>
        <taxon>Bacillati</taxon>
        <taxon>Actinomycetota</taxon>
        <taxon>Rubrobacteria</taxon>
        <taxon>Rubrobacterales</taxon>
        <taxon>Rubrobacteraceae</taxon>
        <taxon>Rubrobacter</taxon>
    </lineage>
</organism>
<dbReference type="Pfam" id="PF03330">
    <property type="entry name" value="DPBB_1"/>
    <property type="match status" value="1"/>
</dbReference>
<evidence type="ECO:0000313" key="6">
    <source>
        <dbReference type="EMBL" id="AHY46164.1"/>
    </source>
</evidence>
<dbReference type="InterPro" id="IPR018392">
    <property type="entry name" value="LysM"/>
</dbReference>
<dbReference type="eggNOG" id="COG0797">
    <property type="taxonomic scope" value="Bacteria"/>
</dbReference>
<dbReference type="PROSITE" id="PS51782">
    <property type="entry name" value="LYSM"/>
    <property type="match status" value="1"/>
</dbReference>
<dbReference type="Gene3D" id="3.10.350.10">
    <property type="entry name" value="LysM domain"/>
    <property type="match status" value="1"/>
</dbReference>
<proteinExistence type="inferred from homology"/>
<dbReference type="EC" id="4.2.2.-" evidence="3"/>
<dbReference type="InterPro" id="IPR009009">
    <property type="entry name" value="RlpA-like_DPBB"/>
</dbReference>
<dbReference type="CDD" id="cd22268">
    <property type="entry name" value="DPBB_RlpA-like"/>
    <property type="match status" value="1"/>
</dbReference>
<dbReference type="HAMAP" id="MF_02071">
    <property type="entry name" value="RlpA"/>
    <property type="match status" value="1"/>
</dbReference>
<dbReference type="PANTHER" id="PTHR34183:SF1">
    <property type="entry name" value="ENDOLYTIC PEPTIDOGLYCAN TRANSGLYCOSYLASE RLPA"/>
    <property type="match status" value="1"/>
</dbReference>
<dbReference type="SMART" id="SM00257">
    <property type="entry name" value="LysM"/>
    <property type="match status" value="1"/>
</dbReference>
<sequence length="236" mass="24374">MVLTGGGRRSVRLSVLAGIAVLVGAVMMALSAQDAKAETALTSWYGPGFAGNPTASGEIYDPYGFTAAHKTLPLGTELVVNYGGRSVNVVVNDRGPYIEGRELDLSQGAAEYLGLTQAGVDYVEFYQAGSGAQTAPAEVYDPYASGEVAYGGETYETYESSYASEGASVSESYAETSVQTTETQVSDSGTSGAYQIQPGDTLSGISAALGVPVEQLAATNGVADVDFIVSGQTLYY</sequence>
<dbReference type="InterPro" id="IPR034718">
    <property type="entry name" value="RlpA"/>
</dbReference>
<accession>A0A023X278</accession>
<evidence type="ECO:0000313" key="7">
    <source>
        <dbReference type="Proteomes" id="UP000025229"/>
    </source>
</evidence>
<evidence type="ECO:0000259" key="5">
    <source>
        <dbReference type="PROSITE" id="PS51782"/>
    </source>
</evidence>
<dbReference type="GO" id="GO:0000270">
    <property type="term" value="P:peptidoglycan metabolic process"/>
    <property type="evidence" value="ECO:0007669"/>
    <property type="project" value="UniProtKB-UniRule"/>
</dbReference>
<evidence type="ECO:0000256" key="1">
    <source>
        <dbReference type="ARBA" id="ARBA00023239"/>
    </source>
</evidence>
<dbReference type="HOGENOM" id="CLU_1174731_0_0_11"/>
<dbReference type="Gene3D" id="2.40.40.10">
    <property type="entry name" value="RlpA-like domain"/>
    <property type="match status" value="1"/>
</dbReference>
<evidence type="ECO:0000256" key="2">
    <source>
        <dbReference type="ARBA" id="ARBA00023316"/>
    </source>
</evidence>
<keyword evidence="1 3" id="KW-0456">Lyase</keyword>
<keyword evidence="7" id="KW-1185">Reference proteome</keyword>
<dbReference type="Proteomes" id="UP000025229">
    <property type="component" value="Chromosome"/>
</dbReference>
<dbReference type="NCBIfam" id="TIGR00413">
    <property type="entry name" value="rlpA"/>
    <property type="match status" value="1"/>
</dbReference>
<feature type="domain" description="LysM" evidence="5">
    <location>
        <begin position="192"/>
        <end position="236"/>
    </location>
</feature>
<evidence type="ECO:0000256" key="3">
    <source>
        <dbReference type="HAMAP-Rule" id="MF_02071"/>
    </source>
</evidence>
<dbReference type="EMBL" id="CP007514">
    <property type="protein sequence ID" value="AHY46164.1"/>
    <property type="molecule type" value="Genomic_DNA"/>
</dbReference>
<protein>
    <recommendedName>
        <fullName evidence="3">Probable endolytic peptidoglycan transglycosylase RlpA</fullName>
        <ecNumber evidence="3">4.2.2.-</ecNumber>
    </recommendedName>
</protein>
<dbReference type="PANTHER" id="PTHR34183">
    <property type="entry name" value="ENDOLYTIC PEPTIDOGLYCAN TRANSGLYCOSYLASE RLPA"/>
    <property type="match status" value="1"/>
</dbReference>
<keyword evidence="6" id="KW-0449">Lipoprotein</keyword>
<name>A0A023X278_RUBRA</name>
<dbReference type="STRING" id="42256.RradSPS_0881"/>
<dbReference type="Pfam" id="PF01476">
    <property type="entry name" value="LysM"/>
    <property type="match status" value="1"/>
</dbReference>
<gene>
    <name evidence="3" type="primary">rlpA</name>
    <name evidence="6" type="ORF">RradSPS_0881</name>
</gene>
<reference evidence="6 7" key="1">
    <citation type="submission" date="2014-03" db="EMBL/GenBank/DDBJ databases">
        <title>Complete genome sequence of the Radio-Resistant Rubrobacter radiotolerans RSPS-4.</title>
        <authorList>
            <person name="Egas C.C."/>
            <person name="Barroso C.C."/>
            <person name="Froufe H.J.C."/>
            <person name="Pacheco J.J."/>
            <person name="Albuquerque L.L."/>
            <person name="da Costa M.M.S."/>
        </authorList>
    </citation>
    <scope>NUCLEOTIDE SEQUENCE [LARGE SCALE GENOMIC DNA]</scope>
    <source>
        <strain evidence="6 7">RSPS-4</strain>
    </source>
</reference>
<comment type="function">
    <text evidence="3">Lytic transglycosylase with a strong preference for naked glycan strands that lack stem peptides.</text>
</comment>
<dbReference type="InterPro" id="IPR012997">
    <property type="entry name" value="RplA"/>
</dbReference>
<dbReference type="GO" id="GO:0008932">
    <property type="term" value="F:lytic endotransglycosylase activity"/>
    <property type="evidence" value="ECO:0007669"/>
    <property type="project" value="UniProtKB-UniRule"/>
</dbReference>
<dbReference type="InterPro" id="IPR036908">
    <property type="entry name" value="RlpA-like_sf"/>
</dbReference>
<comment type="similarity">
    <text evidence="3 4">Belongs to the RlpA family.</text>
</comment>
<dbReference type="SUPFAM" id="SSF54106">
    <property type="entry name" value="LysM domain"/>
    <property type="match status" value="1"/>
</dbReference>
<dbReference type="AlphaFoldDB" id="A0A023X278"/>
<evidence type="ECO:0000256" key="4">
    <source>
        <dbReference type="RuleBase" id="RU003495"/>
    </source>
</evidence>
<dbReference type="SUPFAM" id="SSF50685">
    <property type="entry name" value="Barwin-like endoglucanases"/>
    <property type="match status" value="1"/>
</dbReference>
<dbReference type="InterPro" id="IPR036779">
    <property type="entry name" value="LysM_dom_sf"/>
</dbReference>